<dbReference type="EMBL" id="CYGX02000019">
    <property type="protein sequence ID" value="SIT39444.1"/>
    <property type="molecule type" value="Genomic_DNA"/>
</dbReference>
<sequence>MDDGGGAIRRLWRSANRTVIGQRHGDSSARHHRHLEAATYLHGIGVGAKAPTPIDTGDTHD</sequence>
<dbReference type="STRING" id="1247936.BN2475_190267"/>
<evidence type="ECO:0000313" key="2">
    <source>
        <dbReference type="Proteomes" id="UP000187012"/>
    </source>
</evidence>
<proteinExistence type="predicted"/>
<keyword evidence="2" id="KW-1185">Reference proteome</keyword>
<organism evidence="1 2">
    <name type="scientific">Paraburkholderia ribeironis</name>
    <dbReference type="NCBI Taxonomy" id="1247936"/>
    <lineage>
        <taxon>Bacteria</taxon>
        <taxon>Pseudomonadati</taxon>
        <taxon>Pseudomonadota</taxon>
        <taxon>Betaproteobacteria</taxon>
        <taxon>Burkholderiales</taxon>
        <taxon>Burkholderiaceae</taxon>
        <taxon>Paraburkholderia</taxon>
    </lineage>
</organism>
<reference evidence="1 2" key="1">
    <citation type="submission" date="2016-12" db="EMBL/GenBank/DDBJ databases">
        <authorList>
            <person name="Song W.-J."/>
            <person name="Kurnit D.M."/>
        </authorList>
    </citation>
    <scope>NUCLEOTIDE SEQUENCE [LARGE SCALE GENOMIC DNA]</scope>
    <source>
        <strain evidence="1 2">STM7296</strain>
    </source>
</reference>
<evidence type="ECO:0000313" key="1">
    <source>
        <dbReference type="EMBL" id="SIT39444.1"/>
    </source>
</evidence>
<dbReference type="Proteomes" id="UP000187012">
    <property type="component" value="Unassembled WGS sequence"/>
</dbReference>
<dbReference type="AlphaFoldDB" id="A0A1N7RXK0"/>
<gene>
    <name evidence="1" type="ORF">BN2475_190267</name>
</gene>
<accession>A0A1N7RXK0</accession>
<name>A0A1N7RXK0_9BURK</name>
<protein>
    <submittedName>
        <fullName evidence="1">Uncharacterized protein</fullName>
    </submittedName>
</protein>